<dbReference type="STRING" id="106634.TVD_08165"/>
<dbReference type="AlphaFoldDB" id="A0A0G3G930"/>
<dbReference type="PATRIC" id="fig|106634.4.peg.1667"/>
<dbReference type="KEGG" id="tvr:TVD_08165"/>
<protein>
    <submittedName>
        <fullName evidence="1">Uncharacterized protein</fullName>
    </submittedName>
</protein>
<dbReference type="RefSeq" id="WP_047251319.1">
    <property type="nucleotide sequence ID" value="NZ_CP011367.1"/>
</dbReference>
<evidence type="ECO:0000313" key="2">
    <source>
        <dbReference type="Proteomes" id="UP000064201"/>
    </source>
</evidence>
<name>A0A0G3G930_9GAMM</name>
<sequence length="410" mass="46404">MLQSRIAWLDHDAEARERSIRVLAMFGERDTRDELGLGSIRDNLADLLFPGTSTIQTRLRYMFFVPWVYQQVESELARGALEADRVPARASDLEFRIVDALLDSDDQAGVFGVGSGRTLKRLPSSVYWAGLESWGIREVSLSQDRYVRSVAGLVGRRQAAQSLRLEVDGDAGGLGYRTWHAGLPEAPERFPAGISLSLTSEEAAFILDRVRECHPSSLLAHLFEGCLPAGVDYPWEHPDRSGFSDSQQELLDHAEKLAVLAHGSFLLYNLALSERREREDWVEHYEHRLDDWSASAQELPFAEWSLDELFGWTRAGSLRVSEGARTFLREWLAKVLECGSDGGRLRADEGARELIRLRESLLKKSRSRFNNPQALTQWSGKSGADRYNYRWATVSRFHRDLYAAFQRDGG</sequence>
<proteinExistence type="predicted"/>
<reference evidence="1 2" key="1">
    <citation type="submission" date="2015-04" db="EMBL/GenBank/DDBJ databases">
        <title>Complete Sequence for the Genome of the Thioalkalivibrio versutus D301.</title>
        <authorList>
            <person name="Mu T."/>
            <person name="Zhou J."/>
            <person name="Xu X."/>
        </authorList>
    </citation>
    <scope>NUCLEOTIDE SEQUENCE [LARGE SCALE GENOMIC DNA]</scope>
    <source>
        <strain evidence="1 2">D301</strain>
    </source>
</reference>
<dbReference type="Pfam" id="PF19888">
    <property type="entry name" value="DUF6361"/>
    <property type="match status" value="1"/>
</dbReference>
<dbReference type="OrthoDB" id="1825624at2"/>
<dbReference type="Proteomes" id="UP000064201">
    <property type="component" value="Chromosome"/>
</dbReference>
<keyword evidence="2" id="KW-1185">Reference proteome</keyword>
<dbReference type="EMBL" id="CP011367">
    <property type="protein sequence ID" value="AKJ95336.1"/>
    <property type="molecule type" value="Genomic_DNA"/>
</dbReference>
<accession>A0A0G3G930</accession>
<evidence type="ECO:0000313" key="1">
    <source>
        <dbReference type="EMBL" id="AKJ95336.1"/>
    </source>
</evidence>
<dbReference type="InterPro" id="IPR045941">
    <property type="entry name" value="DUF6361"/>
</dbReference>
<gene>
    <name evidence="1" type="ORF">TVD_08165</name>
</gene>
<organism evidence="1 2">
    <name type="scientific">Thioalkalivibrio versutus</name>
    <dbReference type="NCBI Taxonomy" id="106634"/>
    <lineage>
        <taxon>Bacteria</taxon>
        <taxon>Pseudomonadati</taxon>
        <taxon>Pseudomonadota</taxon>
        <taxon>Gammaproteobacteria</taxon>
        <taxon>Chromatiales</taxon>
        <taxon>Ectothiorhodospiraceae</taxon>
        <taxon>Thioalkalivibrio</taxon>
    </lineage>
</organism>